<name>A0ABN6K6C8_9ACTO</name>
<dbReference type="Proteomes" id="UP000824496">
    <property type="component" value="Chromosome"/>
</dbReference>
<evidence type="ECO:0000313" key="2">
    <source>
        <dbReference type="Proteomes" id="UP000824496"/>
    </source>
</evidence>
<proteinExistence type="predicted"/>
<evidence type="ECO:0000313" key="1">
    <source>
        <dbReference type="EMBL" id="BDA64167.1"/>
    </source>
</evidence>
<protein>
    <submittedName>
        <fullName evidence="1">Uncharacterized protein</fullName>
    </submittedName>
</protein>
<keyword evidence="2" id="KW-1185">Reference proteome</keyword>
<dbReference type="EMBL" id="AP025017">
    <property type="protein sequence ID" value="BDA64167.1"/>
    <property type="molecule type" value="Genomic_DNA"/>
</dbReference>
<accession>A0ABN6K6C8</accession>
<sequence>MRLLVVDRVIQPPLELSLVHLVRRRIGHDPDDLPTLRPLPRPLPLLGGAHEIDQ</sequence>
<organism evidence="1 2">
    <name type="scientific">Actinomyces capricornis</name>
    <dbReference type="NCBI Taxonomy" id="2755559"/>
    <lineage>
        <taxon>Bacteria</taxon>
        <taxon>Bacillati</taxon>
        <taxon>Actinomycetota</taxon>
        <taxon>Actinomycetes</taxon>
        <taxon>Actinomycetales</taxon>
        <taxon>Actinomycetaceae</taxon>
        <taxon>Actinomyces</taxon>
    </lineage>
</organism>
<reference evidence="1 2" key="1">
    <citation type="submission" date="2021-08" db="EMBL/GenBank/DDBJ databases">
        <title>Whole genome sequence of novel Actinomyces species strain MAS-1.</title>
        <authorList>
            <person name="Saito M."/>
            <person name="Kuwahara N."/>
            <person name="Takizawa T."/>
            <person name="Gotouda H."/>
            <person name="Ochiai T."/>
        </authorList>
    </citation>
    <scope>NUCLEOTIDE SEQUENCE [LARGE SCALE GENOMIC DNA]</scope>
    <source>
        <strain evidence="1 2">MAS-1</strain>
    </source>
</reference>
<gene>
    <name evidence="1" type="ORF">MANAM107_10010</name>
</gene>